<keyword evidence="2" id="KW-1185">Reference proteome</keyword>
<dbReference type="Proteomes" id="UP001432209">
    <property type="component" value="Chromosome"/>
</dbReference>
<name>A0ABZ1ZV41_STRNV</name>
<gene>
    <name evidence="1" type="ORF">OG442_01400</name>
</gene>
<protein>
    <submittedName>
        <fullName evidence="1">Uncharacterized protein</fullName>
    </submittedName>
</protein>
<evidence type="ECO:0000313" key="2">
    <source>
        <dbReference type="Proteomes" id="UP001432209"/>
    </source>
</evidence>
<sequence length="104" mass="11539">MALETWEHDGDRYCLQSTYVKGDEAWYFELSEARPAVWTASPRHDGFLAGSAVVTVIAHAPAVEKPPYVHFDGTQEIPFDVLKHFAALVTTTLADEDTQPSDSD</sequence>
<proteinExistence type="predicted"/>
<dbReference type="EMBL" id="CP109495">
    <property type="protein sequence ID" value="WUX50323.1"/>
    <property type="molecule type" value="Genomic_DNA"/>
</dbReference>
<dbReference type="RefSeq" id="WP_329073890.1">
    <property type="nucleotide sequence ID" value="NZ_CP109495.1"/>
</dbReference>
<evidence type="ECO:0000313" key="1">
    <source>
        <dbReference type="EMBL" id="WUX50323.1"/>
    </source>
</evidence>
<reference evidence="1" key="1">
    <citation type="submission" date="2022-10" db="EMBL/GenBank/DDBJ databases">
        <title>The complete genomes of actinobacterial strains from the NBC collection.</title>
        <authorList>
            <person name="Joergensen T.S."/>
            <person name="Alvarez Arevalo M."/>
            <person name="Sterndorff E.B."/>
            <person name="Faurdal D."/>
            <person name="Vuksanovic O."/>
            <person name="Mourched A.-S."/>
            <person name="Charusanti P."/>
            <person name="Shaw S."/>
            <person name="Blin K."/>
            <person name="Weber T."/>
        </authorList>
    </citation>
    <scope>NUCLEOTIDE SEQUENCE</scope>
    <source>
        <strain evidence="1">NBC_01432</strain>
    </source>
</reference>
<accession>A0ABZ1ZV41</accession>
<organism evidence="1 2">
    <name type="scientific">Streptomyces niveus</name>
    <name type="common">Streptomyces spheroides</name>
    <dbReference type="NCBI Taxonomy" id="193462"/>
    <lineage>
        <taxon>Bacteria</taxon>
        <taxon>Bacillati</taxon>
        <taxon>Actinomycetota</taxon>
        <taxon>Actinomycetes</taxon>
        <taxon>Kitasatosporales</taxon>
        <taxon>Streptomycetaceae</taxon>
        <taxon>Streptomyces</taxon>
    </lineage>
</organism>